<dbReference type="InterPro" id="IPR003675">
    <property type="entry name" value="Rce1/LyrA-like_dom"/>
</dbReference>
<name>X1S1Y1_9ZZZZ</name>
<feature type="transmembrane region" description="Helical" evidence="1">
    <location>
        <begin position="212"/>
        <end position="231"/>
    </location>
</feature>
<feature type="transmembrane region" description="Helical" evidence="1">
    <location>
        <begin position="94"/>
        <end position="111"/>
    </location>
</feature>
<dbReference type="AlphaFoldDB" id="X1S1Y1"/>
<feature type="transmembrane region" description="Helical" evidence="1">
    <location>
        <begin position="21"/>
        <end position="42"/>
    </location>
</feature>
<feature type="non-terminal residue" evidence="3">
    <location>
        <position position="242"/>
    </location>
</feature>
<dbReference type="GO" id="GO:0004175">
    <property type="term" value="F:endopeptidase activity"/>
    <property type="evidence" value="ECO:0007669"/>
    <property type="project" value="UniProtKB-ARBA"/>
</dbReference>
<protein>
    <recommendedName>
        <fullName evidence="2">CAAX prenyl protease 2/Lysostaphin resistance protein A-like domain-containing protein</fullName>
    </recommendedName>
</protein>
<evidence type="ECO:0000259" key="2">
    <source>
        <dbReference type="Pfam" id="PF02517"/>
    </source>
</evidence>
<gene>
    <name evidence="3" type="ORF">S12H4_06405</name>
</gene>
<sequence length="242" mass="27830">MPEQKFIIKKDTWNFREGISVFGNSLMIYIVIRMLITLLLTIQLESSDPIDINVTTILLSQIPDVLFGLYPLWYIYSKKHNFQKLRLNFKVKPFLIALLTGVIGSIGLVIIDNFSSLLIQFMYDSGIDFFNIFSYLDNQSIVIQNADLIWVILLMAILSLSAISTELVFRGVLHNTLKERFDNNLLGRSSVIFIIALMYSVLFLLFTLPIGIYFFLVNFMVFIFLGILYEVNKNILRANSGL</sequence>
<organism evidence="3">
    <name type="scientific">marine sediment metagenome</name>
    <dbReference type="NCBI Taxonomy" id="412755"/>
    <lineage>
        <taxon>unclassified sequences</taxon>
        <taxon>metagenomes</taxon>
        <taxon>ecological metagenomes</taxon>
    </lineage>
</organism>
<dbReference type="GO" id="GO:0080120">
    <property type="term" value="P:CAAX-box protein maturation"/>
    <property type="evidence" value="ECO:0007669"/>
    <property type="project" value="UniProtKB-ARBA"/>
</dbReference>
<feature type="domain" description="CAAX prenyl protease 2/Lysostaphin resistance protein A-like" evidence="2">
    <location>
        <begin position="150"/>
        <end position="236"/>
    </location>
</feature>
<keyword evidence="1" id="KW-0812">Transmembrane</keyword>
<accession>X1S1Y1</accession>
<feature type="transmembrane region" description="Helical" evidence="1">
    <location>
        <begin position="148"/>
        <end position="173"/>
    </location>
</feature>
<dbReference type="EMBL" id="BARW01002245">
    <property type="protein sequence ID" value="GAI69445.1"/>
    <property type="molecule type" value="Genomic_DNA"/>
</dbReference>
<reference evidence="3" key="1">
    <citation type="journal article" date="2014" name="Front. Microbiol.">
        <title>High frequency of phylogenetically diverse reductive dehalogenase-homologous genes in deep subseafloor sedimentary metagenomes.</title>
        <authorList>
            <person name="Kawai M."/>
            <person name="Futagami T."/>
            <person name="Toyoda A."/>
            <person name="Takaki Y."/>
            <person name="Nishi S."/>
            <person name="Hori S."/>
            <person name="Arai W."/>
            <person name="Tsubouchi T."/>
            <person name="Morono Y."/>
            <person name="Uchiyama I."/>
            <person name="Ito T."/>
            <person name="Fujiyama A."/>
            <person name="Inagaki F."/>
            <person name="Takami H."/>
        </authorList>
    </citation>
    <scope>NUCLEOTIDE SEQUENCE</scope>
    <source>
        <strain evidence="3">Expedition CK06-06</strain>
    </source>
</reference>
<feature type="transmembrane region" description="Helical" evidence="1">
    <location>
        <begin position="54"/>
        <end position="73"/>
    </location>
</feature>
<dbReference type="Pfam" id="PF02517">
    <property type="entry name" value="Rce1-like"/>
    <property type="match status" value="1"/>
</dbReference>
<keyword evidence="1" id="KW-1133">Transmembrane helix</keyword>
<evidence type="ECO:0000313" key="3">
    <source>
        <dbReference type="EMBL" id="GAI69445.1"/>
    </source>
</evidence>
<keyword evidence="1" id="KW-0472">Membrane</keyword>
<proteinExistence type="predicted"/>
<feature type="transmembrane region" description="Helical" evidence="1">
    <location>
        <begin position="185"/>
        <end position="206"/>
    </location>
</feature>
<evidence type="ECO:0000256" key="1">
    <source>
        <dbReference type="SAM" id="Phobius"/>
    </source>
</evidence>
<comment type="caution">
    <text evidence="3">The sequence shown here is derived from an EMBL/GenBank/DDBJ whole genome shotgun (WGS) entry which is preliminary data.</text>
</comment>